<protein>
    <submittedName>
        <fullName evidence="2">Uncharacterized protein</fullName>
    </submittedName>
</protein>
<feature type="compositionally biased region" description="Basic and acidic residues" evidence="1">
    <location>
        <begin position="28"/>
        <end position="42"/>
    </location>
</feature>
<name>A0A7J0DZW7_9ERIC</name>
<evidence type="ECO:0000256" key="1">
    <source>
        <dbReference type="SAM" id="MobiDB-lite"/>
    </source>
</evidence>
<feature type="region of interest" description="Disordered" evidence="1">
    <location>
        <begin position="1"/>
        <end position="59"/>
    </location>
</feature>
<organism evidence="2 3">
    <name type="scientific">Actinidia rufa</name>
    <dbReference type="NCBI Taxonomy" id="165716"/>
    <lineage>
        <taxon>Eukaryota</taxon>
        <taxon>Viridiplantae</taxon>
        <taxon>Streptophyta</taxon>
        <taxon>Embryophyta</taxon>
        <taxon>Tracheophyta</taxon>
        <taxon>Spermatophyta</taxon>
        <taxon>Magnoliopsida</taxon>
        <taxon>eudicotyledons</taxon>
        <taxon>Gunneridae</taxon>
        <taxon>Pentapetalae</taxon>
        <taxon>asterids</taxon>
        <taxon>Ericales</taxon>
        <taxon>Actinidiaceae</taxon>
        <taxon>Actinidia</taxon>
    </lineage>
</organism>
<keyword evidence="3" id="KW-1185">Reference proteome</keyword>
<dbReference type="AlphaFoldDB" id="A0A7J0DZW7"/>
<proteinExistence type="predicted"/>
<evidence type="ECO:0000313" key="3">
    <source>
        <dbReference type="Proteomes" id="UP000585474"/>
    </source>
</evidence>
<evidence type="ECO:0000313" key="2">
    <source>
        <dbReference type="EMBL" id="GFS46150.1"/>
    </source>
</evidence>
<dbReference type="EMBL" id="BJWL01000462">
    <property type="protein sequence ID" value="GFS46150.1"/>
    <property type="molecule type" value="Genomic_DNA"/>
</dbReference>
<comment type="caution">
    <text evidence="2">The sequence shown here is derived from an EMBL/GenBank/DDBJ whole genome shotgun (WGS) entry which is preliminary data.</text>
</comment>
<gene>
    <name evidence="2" type="ORF">Acr_00g0100460</name>
</gene>
<sequence>MLPMSRSKCGGDQRKPHHASHLLSPDVPWDRQRPLRLDRDPTQRPTELAIKRQPGDGACPSSVRAGLPVHGRPFTVQVVISLYYSATCQGLIRSKFGLGKGAGGPTYPSGLFGVVWWKCAAIKLPDVHT</sequence>
<accession>A0A7J0DZW7</accession>
<reference evidence="3" key="1">
    <citation type="submission" date="2019-07" db="EMBL/GenBank/DDBJ databases">
        <title>De Novo Assembly of kiwifruit Actinidia rufa.</title>
        <authorList>
            <person name="Sugita-Konishi S."/>
            <person name="Sato K."/>
            <person name="Mori E."/>
            <person name="Abe Y."/>
            <person name="Kisaki G."/>
            <person name="Hamano K."/>
            <person name="Suezawa K."/>
            <person name="Otani M."/>
            <person name="Fukuda T."/>
            <person name="Manabe T."/>
            <person name="Gomi K."/>
            <person name="Tabuchi M."/>
            <person name="Akimitsu K."/>
            <person name="Kataoka I."/>
        </authorList>
    </citation>
    <scope>NUCLEOTIDE SEQUENCE [LARGE SCALE GENOMIC DNA]</scope>
    <source>
        <strain evidence="3">cv. Fuchu</strain>
    </source>
</reference>
<dbReference type="Proteomes" id="UP000585474">
    <property type="component" value="Unassembled WGS sequence"/>
</dbReference>